<dbReference type="EMBL" id="PYMC01000009">
    <property type="protein sequence ID" value="PSW04467.1"/>
    <property type="molecule type" value="Genomic_DNA"/>
</dbReference>
<dbReference type="Pfam" id="PF00196">
    <property type="entry name" value="GerE"/>
    <property type="match status" value="1"/>
</dbReference>
<protein>
    <submittedName>
        <fullName evidence="2">Helix-turn-helix transcriptional regulator</fullName>
    </submittedName>
</protein>
<dbReference type="GO" id="GO:0003677">
    <property type="term" value="F:DNA binding"/>
    <property type="evidence" value="ECO:0007669"/>
    <property type="project" value="InterPro"/>
</dbReference>
<dbReference type="OrthoDB" id="5560285at2"/>
<evidence type="ECO:0000313" key="3">
    <source>
        <dbReference type="Proteomes" id="UP000240904"/>
    </source>
</evidence>
<dbReference type="Proteomes" id="UP000240904">
    <property type="component" value="Unassembled WGS sequence"/>
</dbReference>
<dbReference type="InterPro" id="IPR000792">
    <property type="entry name" value="Tscrpt_reg_LuxR_C"/>
</dbReference>
<dbReference type="Gene3D" id="1.10.10.10">
    <property type="entry name" value="Winged helix-like DNA-binding domain superfamily/Winged helix DNA-binding domain"/>
    <property type="match status" value="1"/>
</dbReference>
<dbReference type="SMART" id="SM00421">
    <property type="entry name" value="HTH_LUXR"/>
    <property type="match status" value="1"/>
</dbReference>
<accession>A0A2T3MX95</accession>
<keyword evidence="3" id="KW-1185">Reference proteome</keyword>
<gene>
    <name evidence="2" type="ORF">C9I89_13320</name>
</gene>
<evidence type="ECO:0000259" key="1">
    <source>
        <dbReference type="SMART" id="SM00421"/>
    </source>
</evidence>
<proteinExistence type="predicted"/>
<feature type="domain" description="HTH luxR-type" evidence="1">
    <location>
        <begin position="301"/>
        <end position="358"/>
    </location>
</feature>
<organism evidence="2 3">
    <name type="scientific">Photobacterium lipolyticum</name>
    <dbReference type="NCBI Taxonomy" id="266810"/>
    <lineage>
        <taxon>Bacteria</taxon>
        <taxon>Pseudomonadati</taxon>
        <taxon>Pseudomonadota</taxon>
        <taxon>Gammaproteobacteria</taxon>
        <taxon>Vibrionales</taxon>
        <taxon>Vibrionaceae</taxon>
        <taxon>Photobacterium</taxon>
    </lineage>
</organism>
<reference evidence="2 3" key="1">
    <citation type="submission" date="2018-03" db="EMBL/GenBank/DDBJ databases">
        <title>Whole genome sequencing of Histamine producing bacteria.</title>
        <authorList>
            <person name="Butler K."/>
        </authorList>
    </citation>
    <scope>NUCLEOTIDE SEQUENCE [LARGE SCALE GENOMIC DNA]</scope>
    <source>
        <strain evidence="2 3">DSM 16190</strain>
    </source>
</reference>
<evidence type="ECO:0000313" key="2">
    <source>
        <dbReference type="EMBL" id="PSW04467.1"/>
    </source>
</evidence>
<dbReference type="RefSeq" id="WP_107283834.1">
    <property type="nucleotide sequence ID" value="NZ_PYMC01000009.1"/>
</dbReference>
<sequence length="377" mass="42303">MKNLNYSDLVKSLYSSLVDPQGFKPFLSKLIQKCNLLSGAIIMVNNNTDEVKVIWMDGLNIADVSLFFENFEKQDPLIQELTTSSPGTLITADDAKAEAVKITHPDFFQGLNGVLNIRYVIGAVLATDKEWVSQMYFHRSKEQGAFTPDEKVLLEKLIPHMQHATQLFHIKIAQDKQRLLTQLLFDQIQLPVILLDNVGNVCHCNQKADNFLTKSSPLKIVNRRLQWTAASKNGKVQQAIQRCLDESSVQTLHLISDSYPALALTLTPLVQDTNGADKGLAIFIYNSDQQPTLDLQILRDLFDLSQNEGKVCCELVCGRSPAEIADLHFLSYETVRTYIKRVMKKTGTTRQNELVAKLMASPAFYPASSTVDHESTQ</sequence>
<dbReference type="GO" id="GO:0006355">
    <property type="term" value="P:regulation of DNA-templated transcription"/>
    <property type="evidence" value="ECO:0007669"/>
    <property type="project" value="InterPro"/>
</dbReference>
<dbReference type="InterPro" id="IPR036388">
    <property type="entry name" value="WH-like_DNA-bd_sf"/>
</dbReference>
<dbReference type="SUPFAM" id="SSF46894">
    <property type="entry name" value="C-terminal effector domain of the bipartite response regulators"/>
    <property type="match status" value="1"/>
</dbReference>
<dbReference type="InterPro" id="IPR016032">
    <property type="entry name" value="Sig_transdc_resp-reg_C-effctor"/>
</dbReference>
<comment type="caution">
    <text evidence="2">The sequence shown here is derived from an EMBL/GenBank/DDBJ whole genome shotgun (WGS) entry which is preliminary data.</text>
</comment>
<name>A0A2T3MX95_9GAMM</name>
<dbReference type="AlphaFoldDB" id="A0A2T3MX95"/>